<reference evidence="5" key="1">
    <citation type="journal article" date="2019" name="Int. J. Syst. Evol. Microbiol.">
        <title>The Global Catalogue of Microorganisms (GCM) 10K type strain sequencing project: providing services to taxonomists for standard genome sequencing and annotation.</title>
        <authorList>
            <consortium name="The Broad Institute Genomics Platform"/>
            <consortium name="The Broad Institute Genome Sequencing Center for Infectious Disease"/>
            <person name="Wu L."/>
            <person name="Ma J."/>
        </authorList>
    </citation>
    <scope>NUCLEOTIDE SEQUENCE [LARGE SCALE GENOMIC DNA]</scope>
    <source>
        <strain evidence="5">CCUG 55491</strain>
    </source>
</reference>
<gene>
    <name evidence="4" type="ORF">ACFQZQ_06135</name>
</gene>
<dbReference type="InterPro" id="IPR013857">
    <property type="entry name" value="NADH-UbQ_OxRdtase-assoc_prot30"/>
</dbReference>
<dbReference type="SUPFAM" id="SSF51338">
    <property type="entry name" value="Composite domain of metallo-dependent hydrolases"/>
    <property type="match status" value="1"/>
</dbReference>
<evidence type="ECO:0000259" key="2">
    <source>
        <dbReference type="Pfam" id="PF01979"/>
    </source>
</evidence>
<protein>
    <submittedName>
        <fullName evidence="4">CIA30 family protein</fullName>
    </submittedName>
</protein>
<organism evidence="4 5">
    <name type="scientific">Lysobacter koreensis</name>
    <dbReference type="NCBI Taxonomy" id="266122"/>
    <lineage>
        <taxon>Bacteria</taxon>
        <taxon>Pseudomonadati</taxon>
        <taxon>Pseudomonadota</taxon>
        <taxon>Gammaproteobacteria</taxon>
        <taxon>Lysobacterales</taxon>
        <taxon>Lysobacteraceae</taxon>
        <taxon>Lysobacter</taxon>
    </lineage>
</organism>
<dbReference type="PANTHER" id="PTHR43135">
    <property type="entry name" value="ALPHA-D-RIBOSE 1-METHYLPHOSPHONATE 5-TRIPHOSPHATE DIPHOSPHATASE"/>
    <property type="match status" value="1"/>
</dbReference>
<dbReference type="Gene3D" id="2.30.40.10">
    <property type="entry name" value="Urease, subunit C, domain 1"/>
    <property type="match status" value="1"/>
</dbReference>
<dbReference type="InterPro" id="IPR032466">
    <property type="entry name" value="Metal_Hydrolase"/>
</dbReference>
<comment type="caution">
    <text evidence="4">The sequence shown here is derived from an EMBL/GenBank/DDBJ whole genome shotgun (WGS) entry which is preliminary data.</text>
</comment>
<sequence length="617" mass="63904">MKRWPEITAIAALVATLATAVVAQDPTAPASPVSPPSAKPAAGNSFAIRNVRVFDGERVIDRANVVVRDGRIVAAGAGAIPAGLATIDGSGKTLLPGFIDAHTHSWGSAQGDALRFGVTSELDMLGDWNRLPALKQQRESLARTAQADLWSAGAAVTAPGGHGTQYGMKVPTLAADGDAQAFVAARAAEGSDYIKIIVEDFSTHAADRRLPTLTPPQVAAAIDAAHRNDRLAVVHVSRQQDAQHAIDAGANGLVHLFVDAPATPGFVRAADARDAFVVPTLSVLASVAGVGEGAKLAADPRLQPQLSGEQAGQLKARFPGASRNQLFGNALRSVAALHDAGVTILAGTDAGNPGTAHGASLHGELELLVRAGLSPAEALTAATAAPARRFGISDRGRIAIGQRADLLLVAGDPTRDITATRAIDTVWKNGYAIERNVAANAKPATAASVAPAGTLVSDFDGDTIDARIGTGWQPTTDQMMGGASTVRHALVAGGAAGSRGALEVRGEIKPGSPFPWSGMMFFPAAQPMQPVDFSKRRELVFWVRGDGRQYQAMLFSGPSAQGMPSMQAFTAGAQWQEVRLPLAGFAGADPALLRGVAFTAGQPRGAFVFRIDRVELR</sequence>
<accession>A0ABW2YL92</accession>
<dbReference type="PANTHER" id="PTHR43135:SF3">
    <property type="entry name" value="ALPHA-D-RIBOSE 1-METHYLPHOSPHONATE 5-TRIPHOSPHATE DIPHOSPHATASE"/>
    <property type="match status" value="1"/>
</dbReference>
<dbReference type="InterPro" id="IPR051781">
    <property type="entry name" value="Metallo-dep_Hydrolase"/>
</dbReference>
<feature type="chain" id="PRO_5046754065" evidence="1">
    <location>
        <begin position="24"/>
        <end position="617"/>
    </location>
</feature>
<evidence type="ECO:0000313" key="4">
    <source>
        <dbReference type="EMBL" id="MFD0738856.1"/>
    </source>
</evidence>
<dbReference type="Gene3D" id="3.30.110.90">
    <property type="entry name" value="Amidohydrolase"/>
    <property type="match status" value="1"/>
</dbReference>
<keyword evidence="1" id="KW-0732">Signal</keyword>
<dbReference type="SUPFAM" id="SSF51556">
    <property type="entry name" value="Metallo-dependent hydrolases"/>
    <property type="match status" value="1"/>
</dbReference>
<proteinExistence type="predicted"/>
<evidence type="ECO:0000259" key="3">
    <source>
        <dbReference type="Pfam" id="PF08547"/>
    </source>
</evidence>
<dbReference type="InterPro" id="IPR006680">
    <property type="entry name" value="Amidohydro-rel"/>
</dbReference>
<dbReference type="Gene3D" id="2.60.120.430">
    <property type="entry name" value="Galactose-binding lectin"/>
    <property type="match status" value="1"/>
</dbReference>
<feature type="domain" description="NADH:ubiquinone oxidoreductase intermediate-associated protein 30" evidence="3">
    <location>
        <begin position="471"/>
        <end position="586"/>
    </location>
</feature>
<name>A0ABW2YL92_9GAMM</name>
<dbReference type="EMBL" id="JBHTIH010000003">
    <property type="protein sequence ID" value="MFD0738856.1"/>
    <property type="molecule type" value="Genomic_DNA"/>
</dbReference>
<dbReference type="SUPFAM" id="SSF49785">
    <property type="entry name" value="Galactose-binding domain-like"/>
    <property type="match status" value="1"/>
</dbReference>
<keyword evidence="5" id="KW-1185">Reference proteome</keyword>
<feature type="signal peptide" evidence="1">
    <location>
        <begin position="1"/>
        <end position="23"/>
    </location>
</feature>
<dbReference type="RefSeq" id="WP_386811865.1">
    <property type="nucleotide sequence ID" value="NZ_JBHTIH010000003.1"/>
</dbReference>
<feature type="domain" description="Amidohydrolase-related" evidence="2">
    <location>
        <begin position="93"/>
        <end position="430"/>
    </location>
</feature>
<dbReference type="Pfam" id="PF08547">
    <property type="entry name" value="CIA30"/>
    <property type="match status" value="1"/>
</dbReference>
<dbReference type="Pfam" id="PF01979">
    <property type="entry name" value="Amidohydro_1"/>
    <property type="match status" value="1"/>
</dbReference>
<dbReference type="Gene3D" id="1.20.58.520">
    <property type="entry name" value="Amidohydrolase"/>
    <property type="match status" value="1"/>
</dbReference>
<dbReference type="Proteomes" id="UP001597090">
    <property type="component" value="Unassembled WGS sequence"/>
</dbReference>
<evidence type="ECO:0000256" key="1">
    <source>
        <dbReference type="SAM" id="SignalP"/>
    </source>
</evidence>
<dbReference type="InterPro" id="IPR011059">
    <property type="entry name" value="Metal-dep_hydrolase_composite"/>
</dbReference>
<evidence type="ECO:0000313" key="5">
    <source>
        <dbReference type="Proteomes" id="UP001597090"/>
    </source>
</evidence>
<dbReference type="Gene3D" id="3.40.50.10910">
    <property type="entry name" value="Amidohydrolase"/>
    <property type="match status" value="1"/>
</dbReference>
<dbReference type="InterPro" id="IPR008979">
    <property type="entry name" value="Galactose-bd-like_sf"/>
</dbReference>